<reference evidence="2" key="2">
    <citation type="submission" date="2023-05" db="EMBL/GenBank/DDBJ databases">
        <authorList>
            <person name="Schelkunov M.I."/>
        </authorList>
    </citation>
    <scope>NUCLEOTIDE SEQUENCE</scope>
    <source>
        <strain evidence="2">Hsosn_3</strain>
        <tissue evidence="2">Leaf</tissue>
    </source>
</reference>
<dbReference type="Proteomes" id="UP001237642">
    <property type="component" value="Unassembled WGS sequence"/>
</dbReference>
<evidence type="ECO:0000313" key="2">
    <source>
        <dbReference type="EMBL" id="KAK1373301.1"/>
    </source>
</evidence>
<keyword evidence="1" id="KW-0732">Signal</keyword>
<feature type="chain" id="PRO_5042026136" description="Leucine-rich repeat domain, L domain-containing protein" evidence="1">
    <location>
        <begin position="36"/>
        <end position="260"/>
    </location>
</feature>
<dbReference type="InterPro" id="IPR032675">
    <property type="entry name" value="LRR_dom_sf"/>
</dbReference>
<reference evidence="2" key="1">
    <citation type="submission" date="2023-02" db="EMBL/GenBank/DDBJ databases">
        <title>Genome of toxic invasive species Heracleum sosnowskyi carries increased number of genes despite the absence of recent whole-genome duplications.</title>
        <authorList>
            <person name="Schelkunov M."/>
            <person name="Shtratnikova V."/>
            <person name="Makarenko M."/>
            <person name="Klepikova A."/>
            <person name="Omelchenko D."/>
            <person name="Novikova G."/>
            <person name="Obukhova E."/>
            <person name="Bogdanov V."/>
            <person name="Penin A."/>
            <person name="Logacheva M."/>
        </authorList>
    </citation>
    <scope>NUCLEOTIDE SEQUENCE</scope>
    <source>
        <strain evidence="2">Hsosn_3</strain>
        <tissue evidence="2">Leaf</tissue>
    </source>
</reference>
<protein>
    <recommendedName>
        <fullName evidence="4">Leucine-rich repeat domain, L domain-containing protein</fullName>
    </recommendedName>
</protein>
<dbReference type="AlphaFoldDB" id="A0AAD8HUV0"/>
<evidence type="ECO:0008006" key="4">
    <source>
        <dbReference type="Google" id="ProtNLM"/>
    </source>
</evidence>
<gene>
    <name evidence="2" type="ORF">POM88_029494</name>
</gene>
<comment type="caution">
    <text evidence="2">The sequence shown here is derived from an EMBL/GenBank/DDBJ whole genome shotgun (WGS) entry which is preliminary data.</text>
</comment>
<organism evidence="2 3">
    <name type="scientific">Heracleum sosnowskyi</name>
    <dbReference type="NCBI Taxonomy" id="360622"/>
    <lineage>
        <taxon>Eukaryota</taxon>
        <taxon>Viridiplantae</taxon>
        <taxon>Streptophyta</taxon>
        <taxon>Embryophyta</taxon>
        <taxon>Tracheophyta</taxon>
        <taxon>Spermatophyta</taxon>
        <taxon>Magnoliopsida</taxon>
        <taxon>eudicotyledons</taxon>
        <taxon>Gunneridae</taxon>
        <taxon>Pentapetalae</taxon>
        <taxon>asterids</taxon>
        <taxon>campanulids</taxon>
        <taxon>Apiales</taxon>
        <taxon>Apiaceae</taxon>
        <taxon>Apioideae</taxon>
        <taxon>apioid superclade</taxon>
        <taxon>Tordylieae</taxon>
        <taxon>Tordyliinae</taxon>
        <taxon>Heracleum</taxon>
    </lineage>
</organism>
<feature type="signal peptide" evidence="1">
    <location>
        <begin position="1"/>
        <end position="35"/>
    </location>
</feature>
<name>A0AAD8HUV0_9APIA</name>
<evidence type="ECO:0000256" key="1">
    <source>
        <dbReference type="SAM" id="SignalP"/>
    </source>
</evidence>
<sequence>MKAIKYVSVVNRVLLLLHNGAILKFALMFTGDCDAQVIHEFIDHWIPLLSRNGTKKLILEENNDRGEFKPHNFSSLDLTHLRLTRALFPHKLAFGGFRNLINLELVNATSNFGQSILDCPALEKLTLIFCYGIFPINFHVPNLRSLHLVGQKESSNVVKVLGGLQKIEKFSTGWNFLKYLAAGGCPSRLSQPLPYLKTLNIWEMNFVDLSEISCLLCLIWSAPNLSKLHISASHLHFKSFCISTVSVSIKRIVSVPVKRN</sequence>
<dbReference type="PANTHER" id="PTHR31639:SF312">
    <property type="entry name" value="CYCLIN-LIKE F-BOX"/>
    <property type="match status" value="1"/>
</dbReference>
<dbReference type="EMBL" id="JAUIZM010000007">
    <property type="protein sequence ID" value="KAK1373301.1"/>
    <property type="molecule type" value="Genomic_DNA"/>
</dbReference>
<keyword evidence="3" id="KW-1185">Reference proteome</keyword>
<proteinExistence type="predicted"/>
<dbReference type="PANTHER" id="PTHR31639">
    <property type="entry name" value="F-BOX PROTEIN-LIKE"/>
    <property type="match status" value="1"/>
</dbReference>
<dbReference type="SUPFAM" id="SSF52047">
    <property type="entry name" value="RNI-like"/>
    <property type="match status" value="1"/>
</dbReference>
<dbReference type="Gene3D" id="3.80.10.10">
    <property type="entry name" value="Ribonuclease Inhibitor"/>
    <property type="match status" value="1"/>
</dbReference>
<accession>A0AAD8HUV0</accession>
<evidence type="ECO:0000313" key="3">
    <source>
        <dbReference type="Proteomes" id="UP001237642"/>
    </source>
</evidence>